<dbReference type="SUPFAM" id="SSF81901">
    <property type="entry name" value="HCP-like"/>
    <property type="match status" value="1"/>
</dbReference>
<evidence type="ECO:0000259" key="1">
    <source>
        <dbReference type="PROSITE" id="PS50011"/>
    </source>
</evidence>
<dbReference type="Gene3D" id="1.25.40.10">
    <property type="entry name" value="Tetratricopeptide repeat domain"/>
    <property type="match status" value="1"/>
</dbReference>
<dbReference type="PANTHER" id="PTHR44329">
    <property type="entry name" value="SERINE/THREONINE-PROTEIN KINASE TNNI3K-RELATED"/>
    <property type="match status" value="1"/>
</dbReference>
<dbReference type="InterPro" id="IPR011009">
    <property type="entry name" value="Kinase-like_dom_sf"/>
</dbReference>
<dbReference type="PROSITE" id="PS50011">
    <property type="entry name" value="PROTEIN_KINASE_DOM"/>
    <property type="match status" value="1"/>
</dbReference>
<dbReference type="Pfam" id="PF07714">
    <property type="entry name" value="PK_Tyr_Ser-Thr"/>
    <property type="match status" value="1"/>
</dbReference>
<dbReference type="InterPro" id="IPR006597">
    <property type="entry name" value="Sel1-like"/>
</dbReference>
<feature type="domain" description="Protein kinase" evidence="1">
    <location>
        <begin position="58"/>
        <end position="220"/>
    </location>
</feature>
<keyword evidence="3" id="KW-1185">Reference proteome</keyword>
<dbReference type="Gene3D" id="1.10.510.10">
    <property type="entry name" value="Transferase(Phosphotransferase) domain 1"/>
    <property type="match status" value="1"/>
</dbReference>
<dbReference type="InterPro" id="IPR001245">
    <property type="entry name" value="Ser-Thr/Tyr_kinase_cat_dom"/>
</dbReference>
<proteinExistence type="predicted"/>
<name>A0A2Z6SDF6_9GLOM</name>
<dbReference type="InterPro" id="IPR000719">
    <property type="entry name" value="Prot_kinase_dom"/>
</dbReference>
<dbReference type="GO" id="GO:0004674">
    <property type="term" value="F:protein serine/threonine kinase activity"/>
    <property type="evidence" value="ECO:0007669"/>
    <property type="project" value="TreeGrafter"/>
</dbReference>
<dbReference type="SUPFAM" id="SSF56112">
    <property type="entry name" value="Protein kinase-like (PK-like)"/>
    <property type="match status" value="1"/>
</dbReference>
<dbReference type="EMBL" id="BEXD01003871">
    <property type="protein sequence ID" value="GBC03187.1"/>
    <property type="molecule type" value="Genomic_DNA"/>
</dbReference>
<gene>
    <name evidence="2" type="ORF">RclHR1_00500035</name>
</gene>
<dbReference type="PANTHER" id="PTHR44329:SF291">
    <property type="entry name" value="PROTEIN KINASE DOMAIN-CONTAINING PROTEIN"/>
    <property type="match status" value="1"/>
</dbReference>
<dbReference type="InterPro" id="IPR051681">
    <property type="entry name" value="Ser/Thr_Kinases-Pseudokinases"/>
</dbReference>
<reference evidence="2 3" key="1">
    <citation type="submission" date="2017-11" db="EMBL/GenBank/DDBJ databases">
        <title>The genome of Rhizophagus clarus HR1 reveals common genetic basis of auxotrophy among arbuscular mycorrhizal fungi.</title>
        <authorList>
            <person name="Kobayashi Y."/>
        </authorList>
    </citation>
    <scope>NUCLEOTIDE SEQUENCE [LARGE SCALE GENOMIC DNA]</scope>
    <source>
        <strain evidence="2 3">HR1</strain>
    </source>
</reference>
<evidence type="ECO:0000313" key="3">
    <source>
        <dbReference type="Proteomes" id="UP000247702"/>
    </source>
</evidence>
<dbReference type="GO" id="GO:0005524">
    <property type="term" value="F:ATP binding"/>
    <property type="evidence" value="ECO:0007669"/>
    <property type="project" value="InterPro"/>
</dbReference>
<sequence length="220" mass="26025">MEKAFHWCQKAVEGGDVKAMCSLAFRYYSGEGTEMDLEKAFYWFQKAAEGGNIPYNKLLNINYYDKGGFSKIHKANWLDDPIYSWDFNKQQWNRWTFQTDYDVILKTLNNSLSIDNKFLDEWKYHYNCQKNSFSKFIQIFGITQNPYNLNYMIVMSYAKKGNLRKCLSDIIKLKWQDKLQLLKKIILGLKVIHESDLIHGDLHDGNILMSDNHNELFIIN</sequence>
<dbReference type="Pfam" id="PF08238">
    <property type="entry name" value="Sel1"/>
    <property type="match status" value="2"/>
</dbReference>
<organism evidence="2 3">
    <name type="scientific">Rhizophagus clarus</name>
    <dbReference type="NCBI Taxonomy" id="94130"/>
    <lineage>
        <taxon>Eukaryota</taxon>
        <taxon>Fungi</taxon>
        <taxon>Fungi incertae sedis</taxon>
        <taxon>Mucoromycota</taxon>
        <taxon>Glomeromycotina</taxon>
        <taxon>Glomeromycetes</taxon>
        <taxon>Glomerales</taxon>
        <taxon>Glomeraceae</taxon>
        <taxon>Rhizophagus</taxon>
    </lineage>
</organism>
<dbReference type="AlphaFoldDB" id="A0A2Z6SDF6"/>
<dbReference type="Proteomes" id="UP000247702">
    <property type="component" value="Unassembled WGS sequence"/>
</dbReference>
<evidence type="ECO:0000313" key="2">
    <source>
        <dbReference type="EMBL" id="GBC03187.1"/>
    </source>
</evidence>
<dbReference type="InterPro" id="IPR011990">
    <property type="entry name" value="TPR-like_helical_dom_sf"/>
</dbReference>
<accession>A0A2Z6SDF6</accession>
<comment type="caution">
    <text evidence="2">The sequence shown here is derived from an EMBL/GenBank/DDBJ whole genome shotgun (WGS) entry which is preliminary data.</text>
</comment>
<protein>
    <recommendedName>
        <fullName evidence="1">Protein kinase domain-containing protein</fullName>
    </recommendedName>
</protein>
<dbReference type="SMART" id="SM00671">
    <property type="entry name" value="SEL1"/>
    <property type="match status" value="1"/>
</dbReference>